<proteinExistence type="predicted"/>
<dbReference type="PANTHER" id="PTHR34571:SF1">
    <property type="entry name" value="(S)-UREIDOGLYCINE AMINOHYDROLASE"/>
    <property type="match status" value="1"/>
</dbReference>
<gene>
    <name evidence="2" type="ordered locus">Mesil_1786</name>
</gene>
<evidence type="ECO:0000259" key="1">
    <source>
        <dbReference type="Pfam" id="PF07883"/>
    </source>
</evidence>
<dbReference type="GO" id="GO:0071522">
    <property type="term" value="F:ureidoglycine aminohydrolase activity"/>
    <property type="evidence" value="ECO:0007669"/>
    <property type="project" value="InterPro"/>
</dbReference>
<dbReference type="SUPFAM" id="SSF51182">
    <property type="entry name" value="RmlC-like cupins"/>
    <property type="match status" value="1"/>
</dbReference>
<dbReference type="PANTHER" id="PTHR34571">
    <property type="entry name" value="(S)-UREIDOGLYCINE AMINOHYDROLASE"/>
    <property type="match status" value="1"/>
</dbReference>
<dbReference type="Proteomes" id="UP000001916">
    <property type="component" value="Chromosome"/>
</dbReference>
<reference evidence="2 3" key="1">
    <citation type="journal article" date="2010" name="Stand. Genomic Sci.">
        <title>Complete genome sequence of Meiothermus silvanus type strain (VI-R2).</title>
        <authorList>
            <person name="Sikorski J."/>
            <person name="Tindall B.J."/>
            <person name="Lowry S."/>
            <person name="Lucas S."/>
            <person name="Nolan M."/>
            <person name="Copeland A."/>
            <person name="Glavina Del Rio T."/>
            <person name="Tice H."/>
            <person name="Cheng J.F."/>
            <person name="Han C."/>
            <person name="Pitluck S."/>
            <person name="Liolios K."/>
            <person name="Ivanova N."/>
            <person name="Mavromatis K."/>
            <person name="Mikhailova N."/>
            <person name="Pati A."/>
            <person name="Goodwin L."/>
            <person name="Chen A."/>
            <person name="Palaniappan K."/>
            <person name="Land M."/>
            <person name="Hauser L."/>
            <person name="Chang Y.J."/>
            <person name="Jeffries C.D."/>
            <person name="Rohde M."/>
            <person name="Goker M."/>
            <person name="Woyke T."/>
            <person name="Bristow J."/>
            <person name="Eisen J.A."/>
            <person name="Markowitz V."/>
            <person name="Hugenholtz P."/>
            <person name="Kyrpides N.C."/>
            <person name="Klenk H.P."/>
            <person name="Lapidus A."/>
        </authorList>
    </citation>
    <scope>NUCLEOTIDE SEQUENCE [LARGE SCALE GENOMIC DNA]</scope>
    <source>
        <strain evidence="3">ATCC 700542 / DSM 9946 / VI-R2</strain>
    </source>
</reference>
<dbReference type="RefSeq" id="WP_013158221.1">
    <property type="nucleotide sequence ID" value="NC_014212.1"/>
</dbReference>
<name>D7BFW1_ALLS1</name>
<dbReference type="Pfam" id="PF07883">
    <property type="entry name" value="Cupin_2"/>
    <property type="match status" value="2"/>
</dbReference>
<dbReference type="STRING" id="526227.Mesil_1786"/>
<dbReference type="CDD" id="cd02212">
    <property type="entry name" value="cupin_UGlyAH_C"/>
    <property type="match status" value="1"/>
</dbReference>
<protein>
    <submittedName>
        <fullName evidence="2">Cupin 2 conserved barrel domain protein</fullName>
    </submittedName>
</protein>
<dbReference type="InterPro" id="IPR011051">
    <property type="entry name" value="RmlC_Cupin_sf"/>
</dbReference>
<accession>D7BFW1</accession>
<organism evidence="2 3">
    <name type="scientific">Allomeiothermus silvanus (strain ATCC 700542 / DSM 9946 / NBRC 106475 / NCIMB 13440 / VI-R2)</name>
    <name type="common">Thermus silvanus</name>
    <dbReference type="NCBI Taxonomy" id="526227"/>
    <lineage>
        <taxon>Bacteria</taxon>
        <taxon>Thermotogati</taxon>
        <taxon>Deinococcota</taxon>
        <taxon>Deinococci</taxon>
        <taxon>Thermales</taxon>
        <taxon>Thermaceae</taxon>
        <taxon>Allomeiothermus</taxon>
    </lineage>
</organism>
<dbReference type="InterPro" id="IPR014710">
    <property type="entry name" value="RmlC-like_jellyroll"/>
</dbReference>
<feature type="domain" description="Cupin type-2" evidence="1">
    <location>
        <begin position="169"/>
        <end position="235"/>
    </location>
</feature>
<dbReference type="InterPro" id="IPR044704">
    <property type="entry name" value="UGlyAH_cupin_N"/>
</dbReference>
<dbReference type="AlphaFoldDB" id="D7BFW1"/>
<sequence>MQQLGMTRSSYQRDHALITPDTFIRTHLPGWQDSACIVHIAPQMGAAFTMYQVEMQASGKGSAAPEGIERFVYVLEGEVLLHMEGTTHPLSEGGYAFFPADTAHVLEAVGKARLAVYEKPFQPLDGVLAPSVIVGNEADVEGRPLGDDPDLIVRMLLPDQLSYDMAVNTMTFKPGASLSLVEVHVMEHGLLMLQGGGIYRLSDRWYPVAAGDVIYMAPYCPQWFGAIGKQPARYLLYKDAHRHPIE</sequence>
<dbReference type="Gene3D" id="2.60.120.10">
    <property type="entry name" value="Jelly Rolls"/>
    <property type="match status" value="1"/>
</dbReference>
<dbReference type="InterPro" id="IPR044697">
    <property type="entry name" value="UGlyAH_cupin_C"/>
</dbReference>
<dbReference type="CDD" id="cd02211">
    <property type="entry name" value="cupin_UGlyAH_N"/>
    <property type="match status" value="1"/>
</dbReference>
<dbReference type="OrthoDB" id="9814939at2"/>
<dbReference type="EMBL" id="CP002042">
    <property type="protein sequence ID" value="ADH63664.1"/>
    <property type="molecule type" value="Genomic_DNA"/>
</dbReference>
<dbReference type="HOGENOM" id="CLU_056083_0_0_0"/>
<feature type="domain" description="Cupin type-2" evidence="1">
    <location>
        <begin position="69"/>
        <end position="115"/>
    </location>
</feature>
<dbReference type="KEGG" id="msv:Mesil_1786"/>
<dbReference type="eggNOG" id="COG3257">
    <property type="taxonomic scope" value="Bacteria"/>
</dbReference>
<keyword evidence="3" id="KW-1185">Reference proteome</keyword>
<evidence type="ECO:0000313" key="2">
    <source>
        <dbReference type="EMBL" id="ADH63664.1"/>
    </source>
</evidence>
<dbReference type="InterPro" id="IPR013096">
    <property type="entry name" value="Cupin_2"/>
</dbReference>
<evidence type="ECO:0000313" key="3">
    <source>
        <dbReference type="Proteomes" id="UP000001916"/>
    </source>
</evidence>
<dbReference type="NCBIfam" id="TIGR03214">
    <property type="entry name" value="ura-cupin"/>
    <property type="match status" value="1"/>
</dbReference>
<dbReference type="InterPro" id="IPR017627">
    <property type="entry name" value="UGHY"/>
</dbReference>